<sequence>MFDSVFSDAPLLSWSPFHLLIEQNFGGKLHMLSLVCIAREFFFFLGGVHVISTGPISTVQTEVRGFASSYSRKKTPPTSFNQCLAEHTDRSPKTALTADEKRYLAVYIY</sequence>
<name>A0ABN9ENG8_9NEOB</name>
<evidence type="ECO:0000313" key="1">
    <source>
        <dbReference type="EMBL" id="CAI9586391.1"/>
    </source>
</evidence>
<organism evidence="1 2">
    <name type="scientific">Staurois parvus</name>
    <dbReference type="NCBI Taxonomy" id="386267"/>
    <lineage>
        <taxon>Eukaryota</taxon>
        <taxon>Metazoa</taxon>
        <taxon>Chordata</taxon>
        <taxon>Craniata</taxon>
        <taxon>Vertebrata</taxon>
        <taxon>Euteleostomi</taxon>
        <taxon>Amphibia</taxon>
        <taxon>Batrachia</taxon>
        <taxon>Anura</taxon>
        <taxon>Neobatrachia</taxon>
        <taxon>Ranoidea</taxon>
        <taxon>Ranidae</taxon>
        <taxon>Staurois</taxon>
    </lineage>
</organism>
<accession>A0ABN9ENG8</accession>
<dbReference type="EMBL" id="CATNWA010015744">
    <property type="protein sequence ID" value="CAI9586391.1"/>
    <property type="molecule type" value="Genomic_DNA"/>
</dbReference>
<comment type="caution">
    <text evidence="1">The sequence shown here is derived from an EMBL/GenBank/DDBJ whole genome shotgun (WGS) entry which is preliminary data.</text>
</comment>
<keyword evidence="2" id="KW-1185">Reference proteome</keyword>
<evidence type="ECO:0000313" key="2">
    <source>
        <dbReference type="Proteomes" id="UP001162483"/>
    </source>
</evidence>
<proteinExistence type="predicted"/>
<reference evidence="1" key="1">
    <citation type="submission" date="2023-05" db="EMBL/GenBank/DDBJ databases">
        <authorList>
            <person name="Stuckert A."/>
        </authorList>
    </citation>
    <scope>NUCLEOTIDE SEQUENCE</scope>
</reference>
<dbReference type="Proteomes" id="UP001162483">
    <property type="component" value="Unassembled WGS sequence"/>
</dbReference>
<protein>
    <submittedName>
        <fullName evidence="1">Uncharacterized protein</fullName>
    </submittedName>
</protein>
<gene>
    <name evidence="1" type="ORF">SPARVUS_LOCUS10355946</name>
</gene>